<comment type="function">
    <text evidence="6">Involved in coproporphyrin-dependent heme b biosynthesis. Catalyzes the oxidation of coproporphyrinogen III to coproporphyrin III.</text>
</comment>
<keyword evidence="5 6" id="KW-0350">Heme biosynthesis</keyword>
<dbReference type="Proteomes" id="UP000182993">
    <property type="component" value="Chromosome"/>
</dbReference>
<organism evidence="8 9">
    <name type="scientific">Thermus brockianus</name>
    <dbReference type="NCBI Taxonomy" id="56956"/>
    <lineage>
        <taxon>Bacteria</taxon>
        <taxon>Thermotogati</taxon>
        <taxon>Deinococcota</taxon>
        <taxon>Deinococci</taxon>
        <taxon>Thermales</taxon>
        <taxon>Thermaceae</taxon>
        <taxon>Thermus</taxon>
    </lineage>
</organism>
<keyword evidence="3 6" id="KW-0274">FAD</keyword>
<evidence type="ECO:0000313" key="8">
    <source>
        <dbReference type="EMBL" id="APD08610.1"/>
    </source>
</evidence>
<dbReference type="InterPro" id="IPR004572">
    <property type="entry name" value="Protoporphyrinogen_oxidase"/>
</dbReference>
<dbReference type="GO" id="GO:0006783">
    <property type="term" value="P:heme biosynthetic process"/>
    <property type="evidence" value="ECO:0007669"/>
    <property type="project" value="UniProtKB-UniRule"/>
</dbReference>
<dbReference type="GO" id="GO:0005737">
    <property type="term" value="C:cytoplasm"/>
    <property type="evidence" value="ECO:0007669"/>
    <property type="project" value="UniProtKB-SubCell"/>
</dbReference>
<comment type="subcellular location">
    <subcellularLocation>
        <location evidence="6">Cytoplasm</location>
    </subcellularLocation>
</comment>
<evidence type="ECO:0000256" key="3">
    <source>
        <dbReference type="ARBA" id="ARBA00022827"/>
    </source>
</evidence>
<dbReference type="PANTHER" id="PTHR42923:SF3">
    <property type="entry name" value="PROTOPORPHYRINOGEN OXIDASE"/>
    <property type="match status" value="1"/>
</dbReference>
<dbReference type="EMBL" id="CP016312">
    <property type="protein sequence ID" value="APD08610.1"/>
    <property type="molecule type" value="Genomic_DNA"/>
</dbReference>
<sequence length="459" mass="49198">MAQVAIVGGGWAGLAAALALKEAGADFLLLEASPRLGGKVFTHRGEGFLVEGGPDASVRYKREVLALAEALGLEPMGTLPAKPSAYILRKGKPHPLPEGLLQVVPGDLKALAKTPLLSLSGKLRALYDLFLPRGGGEDESLKAFVERRLGPEVFQALVAPLAGGIYGGEPEELSMRAAFPALLELERKHRSLLLGAMRSRKGRGSREGGSLFFSFAEGLSALTRRMAERVADHVLLATPVLLLEPLGNRFRLHTPRGALEAEAVILATPAPTAANLLRPFLPGATALLKGIPHTPAATVSLAFKEELPVSGHGLLIAKGEGYQARGFTWTHRKWPGRAPEGWSLVRAYFSGEAARLSEGELARLALAELRRYLGREVRPERTFVFRFPEGMPAYRVGHQERIARLEMVLLQAPGLFLAGNYLSGVGLPEVVRSGEKAAARALAHLSLTPPGEKETPRLG</sequence>
<evidence type="ECO:0000256" key="6">
    <source>
        <dbReference type="RuleBase" id="RU364052"/>
    </source>
</evidence>
<feature type="domain" description="Amine oxidase" evidence="7">
    <location>
        <begin position="12"/>
        <end position="442"/>
    </location>
</feature>
<dbReference type="EC" id="1.3.3.15" evidence="6"/>
<keyword evidence="2 6" id="KW-0285">Flavoprotein</keyword>
<comment type="pathway">
    <text evidence="6">Porphyrin-containing compound metabolism; protoheme biosynthesis.</text>
</comment>
<dbReference type="InterPro" id="IPR002937">
    <property type="entry name" value="Amino_oxidase"/>
</dbReference>
<dbReference type="AlphaFoldDB" id="A0A1J0LRE2"/>
<dbReference type="Gene3D" id="3.50.50.60">
    <property type="entry name" value="FAD/NAD(P)-binding domain"/>
    <property type="match status" value="1"/>
</dbReference>
<name>A0A1J0LRE2_THEBO</name>
<dbReference type="UniPathway" id="UPA00252"/>
<dbReference type="Gene3D" id="1.10.3110.10">
    <property type="entry name" value="protoporphyrinogen ix oxidase, domain 3"/>
    <property type="match status" value="1"/>
</dbReference>
<comment type="catalytic activity">
    <reaction evidence="6">
        <text>coproporphyrinogen III + 3 O2 = coproporphyrin III + 3 H2O2</text>
        <dbReference type="Rhea" id="RHEA:43436"/>
        <dbReference type="ChEBI" id="CHEBI:15379"/>
        <dbReference type="ChEBI" id="CHEBI:16240"/>
        <dbReference type="ChEBI" id="CHEBI:57309"/>
        <dbReference type="ChEBI" id="CHEBI:131725"/>
        <dbReference type="EC" id="1.3.3.15"/>
    </reaction>
</comment>
<protein>
    <recommendedName>
        <fullName evidence="6">Coproporphyrinogen III oxidase</fullName>
        <ecNumber evidence="6">1.3.3.15</ecNumber>
    </recommendedName>
</protein>
<proteinExistence type="inferred from homology"/>
<gene>
    <name evidence="8" type="ORF">A0O31_00400</name>
</gene>
<evidence type="ECO:0000256" key="5">
    <source>
        <dbReference type="ARBA" id="ARBA00023133"/>
    </source>
</evidence>
<dbReference type="SUPFAM" id="SSF51905">
    <property type="entry name" value="FAD/NAD(P)-binding domain"/>
    <property type="match status" value="1"/>
</dbReference>
<dbReference type="STRING" id="56956.A0O31_00400"/>
<evidence type="ECO:0000256" key="2">
    <source>
        <dbReference type="ARBA" id="ARBA00022630"/>
    </source>
</evidence>
<dbReference type="Pfam" id="PF01593">
    <property type="entry name" value="Amino_oxidase"/>
    <property type="match status" value="1"/>
</dbReference>
<dbReference type="PRINTS" id="PR00420">
    <property type="entry name" value="RNGMNOXGNASE"/>
</dbReference>
<dbReference type="NCBIfam" id="TIGR00562">
    <property type="entry name" value="proto_IX_ox"/>
    <property type="match status" value="1"/>
</dbReference>
<dbReference type="SUPFAM" id="SSF54373">
    <property type="entry name" value="FAD-linked reductases, C-terminal domain"/>
    <property type="match status" value="1"/>
</dbReference>
<keyword evidence="6" id="KW-0963">Cytoplasm</keyword>
<dbReference type="InterPro" id="IPR050464">
    <property type="entry name" value="Zeta_carotene_desat/Oxidored"/>
</dbReference>
<comment type="cofactor">
    <cofactor evidence="1 6">
        <name>FAD</name>
        <dbReference type="ChEBI" id="CHEBI:57692"/>
    </cofactor>
</comment>
<dbReference type="Gene3D" id="3.90.660.20">
    <property type="entry name" value="Protoporphyrinogen oxidase, mitochondrial, domain 2"/>
    <property type="match status" value="1"/>
</dbReference>
<evidence type="ECO:0000313" key="9">
    <source>
        <dbReference type="Proteomes" id="UP000182993"/>
    </source>
</evidence>
<comment type="similarity">
    <text evidence="6">Belongs to the protoporphyrinogen/coproporphyrinogen oxidase family. Coproporphyrinogen III oxidase subfamily.</text>
</comment>
<dbReference type="RefSeq" id="WP_071676444.1">
    <property type="nucleotide sequence ID" value="NZ_CP016312.1"/>
</dbReference>
<dbReference type="InterPro" id="IPR036188">
    <property type="entry name" value="FAD/NAD-bd_sf"/>
</dbReference>
<evidence type="ECO:0000256" key="4">
    <source>
        <dbReference type="ARBA" id="ARBA00023002"/>
    </source>
</evidence>
<accession>A0A1J0LRE2</accession>
<keyword evidence="4 6" id="KW-0560">Oxidoreductase</keyword>
<dbReference type="KEGG" id="tbc:A0O31_00400"/>
<dbReference type="PANTHER" id="PTHR42923">
    <property type="entry name" value="PROTOPORPHYRINOGEN OXIDASE"/>
    <property type="match status" value="1"/>
</dbReference>
<reference evidence="9" key="1">
    <citation type="submission" date="2016-06" db="EMBL/GenBank/DDBJ databases">
        <title>Whole genome sequencing of Thermus brockianus strain GE-1.</title>
        <authorList>
            <person name="Schaefers C."/>
            <person name="Blank S."/>
            <person name="Wiebusch S."/>
            <person name="Elleuche S."/>
            <person name="Antranikian G."/>
        </authorList>
    </citation>
    <scope>NUCLEOTIDE SEQUENCE [LARGE SCALE GENOMIC DNA]</scope>
    <source>
        <strain evidence="9">GE-1</strain>
    </source>
</reference>
<evidence type="ECO:0000256" key="1">
    <source>
        <dbReference type="ARBA" id="ARBA00001974"/>
    </source>
</evidence>
<dbReference type="OrthoDB" id="9805195at2"/>
<dbReference type="GO" id="GO:0004729">
    <property type="term" value="F:oxygen-dependent protoporphyrinogen oxidase activity"/>
    <property type="evidence" value="ECO:0007669"/>
    <property type="project" value="UniProtKB-UniRule"/>
</dbReference>
<evidence type="ECO:0000259" key="7">
    <source>
        <dbReference type="Pfam" id="PF01593"/>
    </source>
</evidence>